<proteinExistence type="predicted"/>
<reference evidence="1" key="2">
    <citation type="journal article" date="2015" name="Data Brief">
        <title>Shoot transcriptome of the giant reed, Arundo donax.</title>
        <authorList>
            <person name="Barrero R.A."/>
            <person name="Guerrero F.D."/>
            <person name="Moolhuijzen P."/>
            <person name="Goolsby J.A."/>
            <person name="Tidwell J."/>
            <person name="Bellgard S.E."/>
            <person name="Bellgard M.I."/>
        </authorList>
    </citation>
    <scope>NUCLEOTIDE SEQUENCE</scope>
    <source>
        <tissue evidence="1">Shoot tissue taken approximately 20 cm above the soil surface</tissue>
    </source>
</reference>
<accession>A0A0A9AG02</accession>
<evidence type="ECO:0000313" key="1">
    <source>
        <dbReference type="EMBL" id="JAD50066.1"/>
    </source>
</evidence>
<sequence length="93" mass="11099">MQRRAGSMRRQYQQKHRQQECIDRELHKFWCSTVTSQVTRRLYCIVCANLKQRWQSVSVTEMLPQQLLLNPFIGVLQFTVGQHKYSARLLSVM</sequence>
<reference evidence="1" key="1">
    <citation type="submission" date="2014-09" db="EMBL/GenBank/DDBJ databases">
        <authorList>
            <person name="Magalhaes I.L.F."/>
            <person name="Oliveira U."/>
            <person name="Santos F.R."/>
            <person name="Vidigal T.H.D.A."/>
            <person name="Brescovit A.D."/>
            <person name="Santos A.J."/>
        </authorList>
    </citation>
    <scope>NUCLEOTIDE SEQUENCE</scope>
    <source>
        <tissue evidence="1">Shoot tissue taken approximately 20 cm above the soil surface</tissue>
    </source>
</reference>
<dbReference type="AlphaFoldDB" id="A0A0A9AG02"/>
<protein>
    <submittedName>
        <fullName evidence="1">Uncharacterized protein</fullName>
    </submittedName>
</protein>
<dbReference type="EMBL" id="GBRH01247829">
    <property type="protein sequence ID" value="JAD50066.1"/>
    <property type="molecule type" value="Transcribed_RNA"/>
</dbReference>
<name>A0A0A9AG02_ARUDO</name>
<organism evidence="1">
    <name type="scientific">Arundo donax</name>
    <name type="common">Giant reed</name>
    <name type="synonym">Donax arundinaceus</name>
    <dbReference type="NCBI Taxonomy" id="35708"/>
    <lineage>
        <taxon>Eukaryota</taxon>
        <taxon>Viridiplantae</taxon>
        <taxon>Streptophyta</taxon>
        <taxon>Embryophyta</taxon>
        <taxon>Tracheophyta</taxon>
        <taxon>Spermatophyta</taxon>
        <taxon>Magnoliopsida</taxon>
        <taxon>Liliopsida</taxon>
        <taxon>Poales</taxon>
        <taxon>Poaceae</taxon>
        <taxon>PACMAD clade</taxon>
        <taxon>Arundinoideae</taxon>
        <taxon>Arundineae</taxon>
        <taxon>Arundo</taxon>
    </lineage>
</organism>